<sequence>TAAALKEAVRTYYNSAAGTEKLKISGKYEAKCVQQRRRNRLKRKLTARQVALEKSTSTSAKGKQRWRECLVEELISSEDSEEDGSFLIRPLPWRSEKSTSSLFLDQKLNKKGPRRAR</sequence>
<feature type="non-terminal residue" evidence="1">
    <location>
        <position position="117"/>
    </location>
</feature>
<dbReference type="EMBL" id="CASHTH010003428">
    <property type="protein sequence ID" value="CAI8044857.1"/>
    <property type="molecule type" value="Genomic_DNA"/>
</dbReference>
<dbReference type="AlphaFoldDB" id="A0AA35TCV9"/>
<protein>
    <submittedName>
        <fullName evidence="1">Uncharacterized protein</fullName>
    </submittedName>
</protein>
<proteinExistence type="predicted"/>
<organism evidence="1 2">
    <name type="scientific">Geodia barretti</name>
    <name type="common">Barrett's horny sponge</name>
    <dbReference type="NCBI Taxonomy" id="519541"/>
    <lineage>
        <taxon>Eukaryota</taxon>
        <taxon>Metazoa</taxon>
        <taxon>Porifera</taxon>
        <taxon>Demospongiae</taxon>
        <taxon>Heteroscleromorpha</taxon>
        <taxon>Tetractinellida</taxon>
        <taxon>Astrophorina</taxon>
        <taxon>Geodiidae</taxon>
        <taxon>Geodia</taxon>
    </lineage>
</organism>
<comment type="caution">
    <text evidence="1">The sequence shown here is derived from an EMBL/GenBank/DDBJ whole genome shotgun (WGS) entry which is preliminary data.</text>
</comment>
<name>A0AA35TCV9_GEOBA</name>
<dbReference type="Proteomes" id="UP001174909">
    <property type="component" value="Unassembled WGS sequence"/>
</dbReference>
<accession>A0AA35TCV9</accession>
<reference evidence="1" key="1">
    <citation type="submission" date="2023-03" db="EMBL/GenBank/DDBJ databases">
        <authorList>
            <person name="Steffen K."/>
            <person name="Cardenas P."/>
        </authorList>
    </citation>
    <scope>NUCLEOTIDE SEQUENCE</scope>
</reference>
<keyword evidence="2" id="KW-1185">Reference proteome</keyword>
<gene>
    <name evidence="1" type="ORF">GBAR_LOCUS24847</name>
</gene>
<evidence type="ECO:0000313" key="1">
    <source>
        <dbReference type="EMBL" id="CAI8044857.1"/>
    </source>
</evidence>
<evidence type="ECO:0000313" key="2">
    <source>
        <dbReference type="Proteomes" id="UP001174909"/>
    </source>
</evidence>